<name>A0A024VXS5_PLAFA</name>
<dbReference type="Proteomes" id="UP000030708">
    <property type="component" value="Unassembled WGS sequence"/>
</dbReference>
<dbReference type="EMBL" id="KI926778">
    <property type="protein sequence ID" value="ETW33247.1"/>
    <property type="molecule type" value="Genomic_DNA"/>
</dbReference>
<protein>
    <submittedName>
        <fullName evidence="1">Uncharacterized protein</fullName>
    </submittedName>
</protein>
<proteinExistence type="predicted"/>
<sequence>MDLIVESNHV</sequence>
<reference evidence="1 2" key="2">
    <citation type="submission" date="2013-02" db="EMBL/GenBank/DDBJ databases">
        <title>The Genome Sequence of Plasmodium falciparum Tanzania (2000708).</title>
        <authorList>
            <consortium name="The Broad Institute Genome Sequencing Platform"/>
            <consortium name="The Broad Institute Genome Sequencing Center for Infectious Disease"/>
            <person name="Neafsey D."/>
            <person name="Cheeseman I."/>
            <person name="Volkman S."/>
            <person name="Adams J."/>
            <person name="Walker B."/>
            <person name="Young S.K."/>
            <person name="Zeng Q."/>
            <person name="Gargeya S."/>
            <person name="Fitzgerald M."/>
            <person name="Haas B."/>
            <person name="Abouelleil A."/>
            <person name="Alvarado L."/>
            <person name="Arachchi H.M."/>
            <person name="Berlin A.M."/>
            <person name="Chapman S.B."/>
            <person name="Dewar J."/>
            <person name="Goldberg J."/>
            <person name="Griggs A."/>
            <person name="Gujja S."/>
            <person name="Hansen M."/>
            <person name="Howarth C."/>
            <person name="Imamovic A."/>
            <person name="Larimer J."/>
            <person name="McCowan C."/>
            <person name="Murphy C."/>
            <person name="Neiman D."/>
            <person name="Pearson M."/>
            <person name="Priest M."/>
            <person name="Roberts A."/>
            <person name="Saif S."/>
            <person name="Shea T."/>
            <person name="Sisk P."/>
            <person name="Sykes S."/>
            <person name="Wortman J."/>
            <person name="Nusbaum C."/>
            <person name="Birren B."/>
        </authorList>
    </citation>
    <scope>NUCLEOTIDE SEQUENCE [LARGE SCALE GENOMIC DNA]</scope>
    <source>
        <strain evidence="2">Tanzania (2000708)</strain>
    </source>
</reference>
<reference evidence="1 2" key="1">
    <citation type="submission" date="2013-02" db="EMBL/GenBank/DDBJ databases">
        <title>The Genome Annotation of Plasmodium falciparum Tanzania (2000708).</title>
        <authorList>
            <consortium name="The Broad Institute Genome Sequencing Platform"/>
            <consortium name="The Broad Institute Genome Sequencing Center for Infectious Disease"/>
            <person name="Neafsey D."/>
            <person name="Hoffman S."/>
            <person name="Volkman S."/>
            <person name="Rosenthal P."/>
            <person name="Walker B."/>
            <person name="Young S.K."/>
            <person name="Zeng Q."/>
            <person name="Gargeya S."/>
            <person name="Fitzgerald M."/>
            <person name="Haas B."/>
            <person name="Abouelleil A."/>
            <person name="Allen A.W."/>
            <person name="Alvarado L."/>
            <person name="Arachchi H.M."/>
            <person name="Berlin A.M."/>
            <person name="Chapman S.B."/>
            <person name="Gainer-Dewar J."/>
            <person name="Goldberg J."/>
            <person name="Griggs A."/>
            <person name="Gujja S."/>
            <person name="Hansen M."/>
            <person name="Howarth C."/>
            <person name="Imamovic A."/>
            <person name="Ireland A."/>
            <person name="Larimer J."/>
            <person name="McCowan C."/>
            <person name="Murphy C."/>
            <person name="Pearson M."/>
            <person name="Poon T.W."/>
            <person name="Priest M."/>
            <person name="Roberts A."/>
            <person name="Saif S."/>
            <person name="Shea T."/>
            <person name="Sisk P."/>
            <person name="Sykes S."/>
            <person name="Wortman J."/>
            <person name="Nusbaum C."/>
            <person name="Birren B."/>
        </authorList>
    </citation>
    <scope>NUCLEOTIDE SEQUENCE [LARGE SCALE GENOMIC DNA]</scope>
    <source>
        <strain evidence="2">Tanzania (2000708)</strain>
    </source>
</reference>
<gene>
    <name evidence="1" type="ORF">PFTANZ_06035</name>
</gene>
<evidence type="ECO:0000313" key="1">
    <source>
        <dbReference type="EMBL" id="ETW33247.1"/>
    </source>
</evidence>
<evidence type="ECO:0000313" key="2">
    <source>
        <dbReference type="Proteomes" id="UP000030708"/>
    </source>
</evidence>
<accession>A0A024VXS5</accession>
<organism evidence="1 2">
    <name type="scientific">Plasmodium falciparum Tanzania</name>
    <name type="common">2000708</name>
    <dbReference type="NCBI Taxonomy" id="1036725"/>
    <lineage>
        <taxon>Eukaryota</taxon>
        <taxon>Sar</taxon>
        <taxon>Alveolata</taxon>
        <taxon>Apicomplexa</taxon>
        <taxon>Aconoidasida</taxon>
        <taxon>Haemosporida</taxon>
        <taxon>Plasmodiidae</taxon>
        <taxon>Plasmodium</taxon>
        <taxon>Plasmodium (Laverania)</taxon>
    </lineage>
</organism>